<evidence type="ECO:0000313" key="2">
    <source>
        <dbReference type="EMBL" id="KXL52434.1"/>
    </source>
</evidence>
<proteinExistence type="predicted"/>
<accession>A0A136WD72</accession>
<reference evidence="2 3" key="1">
    <citation type="submission" date="2016-01" db="EMBL/GenBank/DDBJ databases">
        <title>Genome sequence of Clostridium neopropionicum X4, DSM-3847.</title>
        <authorList>
            <person name="Poehlein A."/>
            <person name="Beck M.H."/>
            <person name="Bengelsdorf F.R."/>
            <person name="Daniel R."/>
            <person name="Duerre P."/>
        </authorList>
    </citation>
    <scope>NUCLEOTIDE SEQUENCE [LARGE SCALE GENOMIC DNA]</scope>
    <source>
        <strain evidence="2 3">DSM-3847</strain>
    </source>
</reference>
<sequence length="144" mass="16303">MACFVVPMAEAIVVSVVKHMVAKKEEQALLEASTPRAGENSYVMKEKTISQTGLSWTRKLTWLNALLWGGVILLAVEHIWYGEVILWPPFLTAMRNPMDIPIMLHEMATIGTSMAIFVTLVWGSMVFVVEQRMKHSLRKGFNRN</sequence>
<keyword evidence="1" id="KW-1133">Transmembrane helix</keyword>
<protein>
    <submittedName>
        <fullName evidence="2">Uncharacterized protein</fullName>
    </submittedName>
</protein>
<keyword evidence="1" id="KW-0812">Transmembrane</keyword>
<comment type="caution">
    <text evidence="2">The sequence shown here is derived from an EMBL/GenBank/DDBJ whole genome shotgun (WGS) entry which is preliminary data.</text>
</comment>
<feature type="transmembrane region" description="Helical" evidence="1">
    <location>
        <begin position="65"/>
        <end position="87"/>
    </location>
</feature>
<gene>
    <name evidence="2" type="ORF">CLNEO_21300</name>
</gene>
<keyword evidence="3" id="KW-1185">Reference proteome</keyword>
<dbReference type="STRING" id="36847.CLNEO_21300"/>
<dbReference type="AlphaFoldDB" id="A0A136WD72"/>
<dbReference type="OrthoDB" id="1770784at2"/>
<evidence type="ECO:0000256" key="1">
    <source>
        <dbReference type="SAM" id="Phobius"/>
    </source>
</evidence>
<dbReference type="EMBL" id="LRVM01000007">
    <property type="protein sequence ID" value="KXL52434.1"/>
    <property type="molecule type" value="Genomic_DNA"/>
</dbReference>
<dbReference type="RefSeq" id="WP_066088650.1">
    <property type="nucleotide sequence ID" value="NZ_LRVM01000007.1"/>
</dbReference>
<dbReference type="Proteomes" id="UP000070539">
    <property type="component" value="Unassembled WGS sequence"/>
</dbReference>
<evidence type="ECO:0000313" key="3">
    <source>
        <dbReference type="Proteomes" id="UP000070539"/>
    </source>
</evidence>
<keyword evidence="1" id="KW-0472">Membrane</keyword>
<organism evidence="2 3">
    <name type="scientific">Anaerotignum neopropionicum</name>
    <dbReference type="NCBI Taxonomy" id="36847"/>
    <lineage>
        <taxon>Bacteria</taxon>
        <taxon>Bacillati</taxon>
        <taxon>Bacillota</taxon>
        <taxon>Clostridia</taxon>
        <taxon>Lachnospirales</taxon>
        <taxon>Anaerotignaceae</taxon>
        <taxon>Anaerotignum</taxon>
    </lineage>
</organism>
<feature type="transmembrane region" description="Helical" evidence="1">
    <location>
        <begin position="107"/>
        <end position="129"/>
    </location>
</feature>
<name>A0A136WD72_9FIRM</name>